<dbReference type="InterPro" id="IPR052972">
    <property type="entry name" value="Sacsin_chaperone_reg"/>
</dbReference>
<feature type="domain" description="BTB" evidence="1">
    <location>
        <begin position="2654"/>
        <end position="2720"/>
    </location>
</feature>
<dbReference type="InterPro" id="IPR016137">
    <property type="entry name" value="RGS"/>
</dbReference>
<dbReference type="PROSITE" id="PS50097">
    <property type="entry name" value="BTB"/>
    <property type="match status" value="1"/>
</dbReference>
<comment type="caution">
    <text evidence="3">The sequence shown here is derived from an EMBL/GenBank/DDBJ whole genome shotgun (WGS) entry which is preliminary data.</text>
</comment>
<accession>A0A2Z6RIX0</accession>
<dbReference type="Gene3D" id="3.30.710.10">
    <property type="entry name" value="Potassium Channel Kv1.1, Chain A"/>
    <property type="match status" value="1"/>
</dbReference>
<dbReference type="GO" id="GO:0030544">
    <property type="term" value="F:Hsp70 protein binding"/>
    <property type="evidence" value="ECO:0007669"/>
    <property type="project" value="TreeGrafter"/>
</dbReference>
<dbReference type="SUPFAM" id="SSF55874">
    <property type="entry name" value="ATPase domain of HSP90 chaperone/DNA topoisomerase II/histidine kinase"/>
    <property type="match status" value="2"/>
</dbReference>
<evidence type="ECO:0000259" key="1">
    <source>
        <dbReference type="PROSITE" id="PS50097"/>
    </source>
</evidence>
<dbReference type="EMBL" id="BLAL01000208">
    <property type="protein sequence ID" value="GES91939.1"/>
    <property type="molecule type" value="Genomic_DNA"/>
</dbReference>
<dbReference type="PANTHER" id="PTHR15600:SF42">
    <property type="entry name" value="SACSIN"/>
    <property type="match status" value="1"/>
</dbReference>
<dbReference type="OrthoDB" id="1262810at2759"/>
<dbReference type="PROSITE" id="PS50132">
    <property type="entry name" value="RGS"/>
    <property type="match status" value="1"/>
</dbReference>
<dbReference type="Proteomes" id="UP000615446">
    <property type="component" value="Unassembled WGS sequence"/>
</dbReference>
<dbReference type="STRING" id="94130.A0A2Z6RIX0"/>
<dbReference type="PANTHER" id="PTHR15600">
    <property type="entry name" value="SACSIN"/>
    <property type="match status" value="1"/>
</dbReference>
<dbReference type="NCBIfam" id="NF047352">
    <property type="entry name" value="P_loop_sacsin"/>
    <property type="match status" value="2"/>
</dbReference>
<dbReference type="InterPro" id="IPR058210">
    <property type="entry name" value="SACS/Nov_dom"/>
</dbReference>
<dbReference type="InterPro" id="IPR000210">
    <property type="entry name" value="BTB/POZ_dom"/>
</dbReference>
<feature type="domain" description="RGS" evidence="2">
    <location>
        <begin position="1419"/>
        <end position="1485"/>
    </location>
</feature>
<evidence type="ECO:0000313" key="5">
    <source>
        <dbReference type="Proteomes" id="UP000247702"/>
    </source>
</evidence>
<organism evidence="3 5">
    <name type="scientific">Rhizophagus clarus</name>
    <dbReference type="NCBI Taxonomy" id="94130"/>
    <lineage>
        <taxon>Eukaryota</taxon>
        <taxon>Fungi</taxon>
        <taxon>Fungi incertae sedis</taxon>
        <taxon>Mucoromycota</taxon>
        <taxon>Glomeromycotina</taxon>
        <taxon>Glomeromycetes</taxon>
        <taxon>Glomerales</taxon>
        <taxon>Glomeraceae</taxon>
        <taxon>Rhizophagus</taxon>
    </lineage>
</organism>
<evidence type="ECO:0000259" key="2">
    <source>
        <dbReference type="PROSITE" id="PS50132"/>
    </source>
</evidence>
<evidence type="ECO:0000313" key="4">
    <source>
        <dbReference type="EMBL" id="GES91939.1"/>
    </source>
</evidence>
<keyword evidence="5" id="KW-1185">Reference proteome</keyword>
<dbReference type="EMBL" id="BEXD01003837">
    <property type="protein sequence ID" value="GBC02576.1"/>
    <property type="molecule type" value="Genomic_DNA"/>
</dbReference>
<proteinExistence type="predicted"/>
<dbReference type="InterPro" id="IPR011333">
    <property type="entry name" value="SKP1/BTB/POZ_sf"/>
</dbReference>
<dbReference type="CDD" id="cd18186">
    <property type="entry name" value="BTB_POZ_ZBTB_KLHL-like"/>
    <property type="match status" value="1"/>
</dbReference>
<dbReference type="Proteomes" id="UP000247702">
    <property type="component" value="Unassembled WGS sequence"/>
</dbReference>
<reference evidence="4" key="2">
    <citation type="submission" date="2019-10" db="EMBL/GenBank/DDBJ databases">
        <title>Conservation and host-specific expression of non-tandemly repeated heterogenous ribosome RNA gene in arbuscular mycorrhizal fungi.</title>
        <authorList>
            <person name="Maeda T."/>
            <person name="Kobayashi Y."/>
            <person name="Nakagawa T."/>
            <person name="Ezawa T."/>
            <person name="Yamaguchi K."/>
            <person name="Bino T."/>
            <person name="Nishimoto Y."/>
            <person name="Shigenobu S."/>
            <person name="Kawaguchi M."/>
        </authorList>
    </citation>
    <scope>NUCLEOTIDE SEQUENCE</scope>
    <source>
        <strain evidence="4">HR1</strain>
    </source>
</reference>
<dbReference type="SUPFAM" id="SSF54695">
    <property type="entry name" value="POZ domain"/>
    <property type="match status" value="1"/>
</dbReference>
<dbReference type="InterPro" id="IPR036890">
    <property type="entry name" value="HATPase_C_sf"/>
</dbReference>
<dbReference type="SMART" id="SM00225">
    <property type="entry name" value="BTB"/>
    <property type="match status" value="1"/>
</dbReference>
<reference evidence="3 5" key="1">
    <citation type="submission" date="2017-11" db="EMBL/GenBank/DDBJ databases">
        <title>The genome of Rhizophagus clarus HR1 reveals common genetic basis of auxotrophy among arbuscular mycorrhizal fungi.</title>
        <authorList>
            <person name="Kobayashi Y."/>
        </authorList>
    </citation>
    <scope>NUCLEOTIDE SEQUENCE [LARGE SCALE GENOMIC DNA]</scope>
    <source>
        <strain evidence="3 5">HR1</strain>
    </source>
</reference>
<gene>
    <name evidence="4" type="ORF">RCL2_001873700</name>
    <name evidence="3" type="ORF">RclHR1_00470006</name>
</gene>
<name>A0A2Z6RIX0_9GLOM</name>
<dbReference type="Pfam" id="PF25794">
    <property type="entry name" value="SACS"/>
    <property type="match status" value="2"/>
</dbReference>
<dbReference type="Pfam" id="PF00651">
    <property type="entry name" value="BTB"/>
    <property type="match status" value="1"/>
</dbReference>
<evidence type="ECO:0000313" key="3">
    <source>
        <dbReference type="EMBL" id="GBC02576.1"/>
    </source>
</evidence>
<sequence>MEGEEFNPTEPYTRRLRKILEEYPDGSQILREILQNSDDAKSTEQIFILDHNTYPSSNLFKPHLNNCQRNLDRYQGPALLAKNNSLFEERDFKSLLSLAFSEKQDQFDKIGVMGVGFNSVYHITDSPSFITDDKYVILDPHKWCYNGGVKFNFVKHELAEKYQDQFAPFKRIPCDVPFDELFKEPFKGTIFRYPLRDTAESDISDKIYKPDDILDMFHKFYENESINCLLFLKYIENISFYELEKGAAEPKLLYKIQLENADEVRQERRFIVEKIIPMMNLLNSRSLGKNNQLEAAYVASFNRQKGDSRETNSKWLILNYLDDLFETETYFRNNFGKNIRDYKFIPNVGLAAPLSDLNVTGRLFCFLPLPISMPFPISVHGYFAVNTNRRSLWSAADNEDLATDALAHLKVRWNLYLFEKVLPKAWVKFLCELPSNNIQSGDLHNFWPIVIDGSSGSISNFCKDLLQNVTNYLSLEDRVFEGPSSSTIGEISGISADSYNAPSLNDSGFHWLSLFNGYLEDEKSLSFDLPKIIGKIGFPVISTSYHIISVLKNSKHKDSLRFYSPVVIRTYLKHNFSRWEGNLPRKEILQLFDYILKDQNFNELEGFRMVPLANNELGTITLSSDSNVYYIGPESDTTDHKNDEHNVFKNQLDKFIDKSIEFGLYKRLYDNAKDGWTLNIKILNESVVADMIRYSLNYSTNSEEIPITGNLEWIYQLWNNLKYRNWNLAEFEEIHLIPTSSSTIRKLKTSRKIFSNRASENFSTSTLIPIFKKFNAVFVDDQFTKISEWDKTSPYIIKLNDIIAVLASFRADTSYPENLNQSLQIYEASALIEHLSNYLRITNKDHLTQEHIEVIKHLPIFDRVDHTTAISLLPENKNWHLLPQSIENSYGKIIYPSDKGGFLSTESRDLGDILENIIKIPRLTVNDYWRNYVIPFLEMQSSEDIDVVIDKLFDQLTSIMDVGLKDILGRKSFVSAGTFKMSQQRQKPDNLILAKPIDLFDPEKKLVNLFFEDEQVFPAGNYGIPQDSLPNKFLSNLRSLGIKSILSPNDVISRIDTIIGRRQTSNIPEELIRNKALKLFKYLDENWDKLITDDTQTRENRGPSNILLKAILEKEWIPTVDTSDNKVFSSLRKCRSQKDKDLICLVVPIVEYEVKNKKLLKRLGWNTYPPVGMIIEQLGLCFKGVKNRQPPKNLVDICKAVYKCMNEIFEANNNKSKEDFNYMKNYLKDKPWILSLREERFYPADKVILKLPNKFQNNESLIVVLPDDYFCYKRLFEAMGVRNEIGIKDFILIINNMVKGNKDKILPQNEINNVIQILEQIANIRKSNSEENNPIELDGLLVPSNKNTLAGLHEIYFDDMEDRLSDKEKSKYMIAHRLVIPDIAKELDIQTLTGKLCGNKYNEDINWDTYEQDEKLTTRIKNIIKDYKITSLFKEFLQNADDAKATHFLVVVDERKAYRNSEQKKYLLSEEMEDWQGPAIWIYNDAEFSPEDFEALIKLGIGGKAHDDTKIGRFGIGFNCAFHVTDLPSFVSGRYIAFLDPNARFLPAQGYPPKRPRGTRIDFIDREFGKCFQDQCYPYEAIFDFIKKNFPNKYGETESCSFSNEFKGTLFRLPLRTHELAKKSEISDQVIEIRKTLSLFNDAQNNKEKLFLRNIESCSLYHMKQQDPQLVWKTQINISDAYRKIRKSVIDKAQIYQMGVEILNNMDKSRLSEIWILCTGGHDKITPKLEKFSKKEKLKPRGGVAILLAQSNNKSLDELEAEPFSNPPELEGKIYSYLSLSVNTNLGVHLNGNFSLPSARNGILQSETDFLKADCDDTKWNKYILYDVLSDLHIKLLEHIVELEKIRHNKERERIKFIPHTINTFWPIKNNSIIGLYKEYGIKVIRKLGNDNYKYFWTEANSGQFISLKDAKIFGMEEELIADILISLGISAVKLDKDKIEHLSKVVESKNTQNFPYKPVKGKSICKELQVKRFSLPSFNTHDPLFKLLDFIFQDGDSFRDLIGLPLVPLSNNSVGKFGEQIYYFGDQEQIELFPKVGPSRFVSIGLQSSLSKIFNNGFSEATKIKKFDAHAVLDLLKDELPFVDELEESIPDDSWLEKIWSILKSADNIDFNKLSMSPLLPIIQPTRMLVRLNITNPPLYDNGHNLIPLLTKLNIRFTNMLFQNVRNEKLKKCVLTCTPINIINSLEKTCTLLYLTMKELFENGDLTSNDYEEFRTFIKGNLEILTGNGQLINILRSLPIWPLHSSEDKFIDAESGQLLPYKVPFFSFDRNTEFYKCDHETDFRTLIRLGATTINELEYVKKNIKPKLRDFQTPSQEYINFLQTILSSGNQEIEKQLKKCQAIPNGSLTAFVNADALYDITVPLFSCVFKDDERFLPRIFYSNKALIAALKRMGLKYQVNGETFIECVQEIERQPDKFSMEEVKMVIEHLYSNISNLNFSDNQWKKLISIKFVPSENIYGELKETLKFESFSMLCFQKYKDVCWSERPLFEKNVEPTFSFTKRDPTIGIPTLENVIKHWSFIAKNIKSICLQDHNEAKRVIEAIYKIINENAGMPMELEIDNEEELFLNGEDPFDEKCWIAGSKLAFGIQENTGGRDKVDEFLTPYKTLLLCAGAIEVNDDCMKEYKQSEKLSQKEELFKNLLKFVNHGNKYHDVTFIVGQEKISANRYVLSAASKYFEMEFCNLNKTEIRVEEEKNIQPHTIRVFLQWLYGEEDAMNKENFEKGKEYYVDYLTFLIDLLKVADVYDIKLLTNEVENIIISGRHVNVHNVNKILNCLKDCKAPALQLKERCEKFKESNSELCGE</sequence>
<protein>
    <submittedName>
        <fullName evidence="4">Sacsin isoform X1</fullName>
    </submittedName>
</protein>